<reference evidence="3" key="1">
    <citation type="submission" date="2016-10" db="EMBL/GenBank/DDBJ databases">
        <authorList>
            <person name="Varghese N."/>
            <person name="Submissions S."/>
        </authorList>
    </citation>
    <scope>NUCLEOTIDE SEQUENCE [LARGE SCALE GENOMIC DNA]</scope>
    <source>
        <strain evidence="3">CGMCC 1.10697</strain>
    </source>
</reference>
<dbReference type="GO" id="GO:0008168">
    <property type="term" value="F:methyltransferase activity"/>
    <property type="evidence" value="ECO:0007669"/>
    <property type="project" value="UniProtKB-KW"/>
</dbReference>
<protein>
    <submittedName>
        <fullName evidence="2">Methyltransferase, FkbM family</fullName>
    </submittedName>
</protein>
<gene>
    <name evidence="1" type="ORF">CXG46_19605</name>
    <name evidence="2" type="ORF">SAMN05192575_101645</name>
</gene>
<evidence type="ECO:0000313" key="4">
    <source>
        <dbReference type="Proteomes" id="UP000233565"/>
    </source>
</evidence>
<dbReference type="OrthoDB" id="3828691at2"/>
<accession>A0A1I0W1Z8</accession>
<dbReference type="NCBIfam" id="TIGR01444">
    <property type="entry name" value="fkbM_fam"/>
    <property type="match status" value="1"/>
</dbReference>
<keyword evidence="2" id="KW-0489">Methyltransferase</keyword>
<name>A0A1I0W1Z8_9ACTN</name>
<dbReference type="InterPro" id="IPR029063">
    <property type="entry name" value="SAM-dependent_MTases_sf"/>
</dbReference>
<keyword evidence="2" id="KW-0808">Transferase</keyword>
<dbReference type="GO" id="GO:0032259">
    <property type="term" value="P:methylation"/>
    <property type="evidence" value="ECO:0007669"/>
    <property type="project" value="UniProtKB-KW"/>
</dbReference>
<sequence length="291" mass="32266">MPRVALNARKRLFIRRMAGYGINPVQRRWRVMRSREQSHLIGGHPVTLPPAHDLPFYQDRDPTYDTYAGEVLAELAAHVDRMLVIDVGANVGDTAVEALAAAPNIEVVAVEGDPLFVSYARRNVEQFGARARVLEGFVGPVGSRVHFSTNGSTGGFQASEADGAAVTDWMTPASLLAETDSYGEVVWKSDIDGFDIHVLVHHWADIDAACQTLWFEFDPASTLGDRDDIVTLIELLADSGRQLRIFDNLGREMVRLAPGDPIRHGLTTLTNWLTEQRRGHLTVPYVDVWAR</sequence>
<dbReference type="InterPro" id="IPR006342">
    <property type="entry name" value="FkbM_mtfrase"/>
</dbReference>
<organism evidence="2 3">
    <name type="scientific">Nocardioides alpinus</name>
    <dbReference type="NCBI Taxonomy" id="748909"/>
    <lineage>
        <taxon>Bacteria</taxon>
        <taxon>Bacillati</taxon>
        <taxon>Actinomycetota</taxon>
        <taxon>Actinomycetes</taxon>
        <taxon>Propionibacteriales</taxon>
        <taxon>Nocardioidaceae</taxon>
        <taxon>Nocardioides</taxon>
    </lineage>
</organism>
<reference evidence="1 4" key="3">
    <citation type="submission" date="2017-12" db="EMBL/GenBank/DDBJ databases">
        <title>Pharmacopeia of the Arctic Ocean.</title>
        <authorList>
            <person name="Collins E."/>
            <person name="Ducluzeau A.-L."/>
        </authorList>
    </citation>
    <scope>NUCLEOTIDE SEQUENCE [LARGE SCALE GENOMIC DNA]</scope>
    <source>
        <strain evidence="1 4">DSM 23325</strain>
    </source>
</reference>
<dbReference type="EMBL" id="PJBV01000035">
    <property type="protein sequence ID" value="PKH37635.1"/>
    <property type="molecule type" value="Genomic_DNA"/>
</dbReference>
<dbReference type="Proteomes" id="UP000233565">
    <property type="component" value="Unassembled WGS sequence"/>
</dbReference>
<proteinExistence type="predicted"/>
<dbReference type="AlphaFoldDB" id="A0A1I0W1Z8"/>
<dbReference type="SUPFAM" id="SSF53335">
    <property type="entry name" value="S-adenosyl-L-methionine-dependent methyltransferases"/>
    <property type="match status" value="1"/>
</dbReference>
<dbReference type="Gene3D" id="3.40.50.150">
    <property type="entry name" value="Vaccinia Virus protein VP39"/>
    <property type="match status" value="1"/>
</dbReference>
<reference evidence="2" key="2">
    <citation type="submission" date="2016-10" db="EMBL/GenBank/DDBJ databases">
        <authorList>
            <person name="de Groot N.N."/>
        </authorList>
    </citation>
    <scope>NUCLEOTIDE SEQUENCE [LARGE SCALE GENOMIC DNA]</scope>
    <source>
        <strain evidence="2">CGMCC 1.10697</strain>
    </source>
</reference>
<evidence type="ECO:0000313" key="3">
    <source>
        <dbReference type="Proteomes" id="UP000199113"/>
    </source>
</evidence>
<dbReference type="Proteomes" id="UP000199113">
    <property type="component" value="Unassembled WGS sequence"/>
</dbReference>
<evidence type="ECO:0000313" key="1">
    <source>
        <dbReference type="EMBL" id="PKH37635.1"/>
    </source>
</evidence>
<dbReference type="EMBL" id="FOKC01000001">
    <property type="protein sequence ID" value="SFA82719.1"/>
    <property type="molecule type" value="Genomic_DNA"/>
</dbReference>
<keyword evidence="4" id="KW-1185">Reference proteome</keyword>
<evidence type="ECO:0000313" key="2">
    <source>
        <dbReference type="EMBL" id="SFA82719.1"/>
    </source>
</evidence>